<name>A0AAW1LVJ6_POPJA</name>
<comment type="caution">
    <text evidence="1">The sequence shown here is derived from an EMBL/GenBank/DDBJ whole genome shotgun (WGS) entry which is preliminary data.</text>
</comment>
<protein>
    <submittedName>
        <fullName evidence="1">Uncharacterized protein</fullName>
    </submittedName>
</protein>
<keyword evidence="2" id="KW-1185">Reference proteome</keyword>
<organism evidence="1 2">
    <name type="scientific">Popillia japonica</name>
    <name type="common">Japanese beetle</name>
    <dbReference type="NCBI Taxonomy" id="7064"/>
    <lineage>
        <taxon>Eukaryota</taxon>
        <taxon>Metazoa</taxon>
        <taxon>Ecdysozoa</taxon>
        <taxon>Arthropoda</taxon>
        <taxon>Hexapoda</taxon>
        <taxon>Insecta</taxon>
        <taxon>Pterygota</taxon>
        <taxon>Neoptera</taxon>
        <taxon>Endopterygota</taxon>
        <taxon>Coleoptera</taxon>
        <taxon>Polyphaga</taxon>
        <taxon>Scarabaeiformia</taxon>
        <taxon>Scarabaeidae</taxon>
        <taxon>Rutelinae</taxon>
        <taxon>Popillia</taxon>
    </lineage>
</organism>
<reference evidence="1 2" key="1">
    <citation type="journal article" date="2024" name="BMC Genomics">
        <title>De novo assembly and annotation of Popillia japonica's genome with initial clues to its potential as an invasive pest.</title>
        <authorList>
            <person name="Cucini C."/>
            <person name="Boschi S."/>
            <person name="Funari R."/>
            <person name="Cardaioli E."/>
            <person name="Iannotti N."/>
            <person name="Marturano G."/>
            <person name="Paoli F."/>
            <person name="Bruttini M."/>
            <person name="Carapelli A."/>
            <person name="Frati F."/>
            <person name="Nardi F."/>
        </authorList>
    </citation>
    <scope>NUCLEOTIDE SEQUENCE [LARGE SCALE GENOMIC DNA]</scope>
    <source>
        <strain evidence="1">DMR45628</strain>
    </source>
</reference>
<proteinExistence type="predicted"/>
<dbReference type="Proteomes" id="UP001458880">
    <property type="component" value="Unassembled WGS sequence"/>
</dbReference>
<evidence type="ECO:0000313" key="2">
    <source>
        <dbReference type="Proteomes" id="UP001458880"/>
    </source>
</evidence>
<dbReference type="EMBL" id="JASPKY010000077">
    <property type="protein sequence ID" value="KAK9739219.1"/>
    <property type="molecule type" value="Genomic_DNA"/>
</dbReference>
<gene>
    <name evidence="1" type="ORF">QE152_g9185</name>
</gene>
<dbReference type="AlphaFoldDB" id="A0AAW1LVJ6"/>
<sequence>MDDERLVWKRHVDQVIGIGSFYDNLSEPCKSKPDLVQTEVHDDNDSIDSHGGISDVTVSTPEMFLNVVSDGCVCVHHADESVSYSTLRVATPTVCCDRPPGHYFHLGCR</sequence>
<evidence type="ECO:0000313" key="1">
    <source>
        <dbReference type="EMBL" id="KAK9739219.1"/>
    </source>
</evidence>
<accession>A0AAW1LVJ6</accession>